<gene>
    <name evidence="2" type="ORF">CLV78_10977</name>
</gene>
<accession>A0A2T0RJU5</accession>
<dbReference type="AlphaFoldDB" id="A0A2T0RJU5"/>
<proteinExistence type="predicted"/>
<dbReference type="Proteomes" id="UP000239480">
    <property type="component" value="Unassembled WGS sequence"/>
</dbReference>
<dbReference type="RefSeq" id="WP_106206688.1">
    <property type="nucleotide sequence ID" value="NZ_PVTD01000009.1"/>
</dbReference>
<feature type="chain" id="PRO_5015573606" evidence="1">
    <location>
        <begin position="28"/>
        <end position="546"/>
    </location>
</feature>
<evidence type="ECO:0000313" key="3">
    <source>
        <dbReference type="Proteomes" id="UP000239480"/>
    </source>
</evidence>
<reference evidence="2 3" key="1">
    <citation type="submission" date="2018-03" db="EMBL/GenBank/DDBJ databases">
        <title>Genomic Encyclopedia of Archaeal and Bacterial Type Strains, Phase II (KMG-II): from individual species to whole genera.</title>
        <authorList>
            <person name="Goeker M."/>
        </authorList>
    </citation>
    <scope>NUCLEOTIDE SEQUENCE [LARGE SCALE GENOMIC DNA]</scope>
    <source>
        <strain evidence="2 3">DSM 29328</strain>
    </source>
</reference>
<protein>
    <submittedName>
        <fullName evidence="2">Uncharacterized protein</fullName>
    </submittedName>
</protein>
<comment type="caution">
    <text evidence="2">The sequence shown here is derived from an EMBL/GenBank/DDBJ whole genome shotgun (WGS) entry which is preliminary data.</text>
</comment>
<keyword evidence="3" id="KW-1185">Reference proteome</keyword>
<evidence type="ECO:0000313" key="2">
    <source>
        <dbReference type="EMBL" id="PRY21464.1"/>
    </source>
</evidence>
<dbReference type="OrthoDB" id="7802477at2"/>
<dbReference type="EMBL" id="PVTD01000009">
    <property type="protein sequence ID" value="PRY21464.1"/>
    <property type="molecule type" value="Genomic_DNA"/>
</dbReference>
<sequence>MPALYPFSRRINMLVAALAFAAPVARAQESPSLLDLIRPERLIQHVVQSGIMALRTQVDLKYSGMSVWLGGSRIALNDLEIWPLPEWDANGDCVVRASRVVVKGSALDRADAYRADVAAYGLSAPLICLPPDVRPMAQMAGLQEIALPQAAVRIGYDIPSAAAKVSVDAVATDLAAIRAEAHFPYFWFDGRDDMEEPLPVFFLSEARVTLENLGAWERFSVLVPPPFANAEQAPLALEGLVGSMLAEANRESADDSEAGDPSALTEEQRAFVSSLAATWGAFLAAPQKLVLETDIPDGEDVFLDFEFYADDPKVIFADLRPRLATASATGTALLDLDLLQKARMGEISELSPEDLRRVGMALITGEGAPRDEGLGATILNERAKQGDGVAAMALARALKDSAPEESYRMALLAGATVQPGASDLLDRLEADLTLEGVLSLQADFSANVTHPMQALDRLPLILDEARARMTGRGQPRSYAIAAMWASLAKAAGAPEGTAILEEIDERVRFASPAARELWQGQRNDASALALQAWVEQDLPGRLGLRP</sequence>
<name>A0A2T0RJU5_9RHOB</name>
<keyword evidence="1" id="KW-0732">Signal</keyword>
<organism evidence="2 3">
    <name type="scientific">Aliiruegeria haliotis</name>
    <dbReference type="NCBI Taxonomy" id="1280846"/>
    <lineage>
        <taxon>Bacteria</taxon>
        <taxon>Pseudomonadati</taxon>
        <taxon>Pseudomonadota</taxon>
        <taxon>Alphaproteobacteria</taxon>
        <taxon>Rhodobacterales</taxon>
        <taxon>Roseobacteraceae</taxon>
        <taxon>Aliiruegeria</taxon>
    </lineage>
</organism>
<feature type="signal peptide" evidence="1">
    <location>
        <begin position="1"/>
        <end position="27"/>
    </location>
</feature>
<evidence type="ECO:0000256" key="1">
    <source>
        <dbReference type="SAM" id="SignalP"/>
    </source>
</evidence>